<keyword evidence="1" id="KW-0472">Membrane</keyword>
<comment type="caution">
    <text evidence="2">The sequence shown here is derived from an EMBL/GenBank/DDBJ whole genome shotgun (WGS) entry which is preliminary data.</text>
</comment>
<evidence type="ECO:0000256" key="1">
    <source>
        <dbReference type="SAM" id="Phobius"/>
    </source>
</evidence>
<accession>A0A9W6W873</accession>
<evidence type="ECO:0000313" key="3">
    <source>
        <dbReference type="Proteomes" id="UP001165079"/>
    </source>
</evidence>
<proteinExistence type="predicted"/>
<organism evidence="2 3">
    <name type="scientific">Actinorhabdospora filicis</name>
    <dbReference type="NCBI Taxonomy" id="1785913"/>
    <lineage>
        <taxon>Bacteria</taxon>
        <taxon>Bacillati</taxon>
        <taxon>Actinomycetota</taxon>
        <taxon>Actinomycetes</taxon>
        <taxon>Micromonosporales</taxon>
        <taxon>Micromonosporaceae</taxon>
        <taxon>Actinorhabdospora</taxon>
    </lineage>
</organism>
<dbReference type="AlphaFoldDB" id="A0A9W6W873"/>
<keyword evidence="1" id="KW-1133">Transmembrane helix</keyword>
<keyword evidence="1" id="KW-0812">Transmembrane</keyword>
<reference evidence="2" key="1">
    <citation type="submission" date="2023-03" db="EMBL/GenBank/DDBJ databases">
        <title>Actinorhabdospora filicis NBRC 111898.</title>
        <authorList>
            <person name="Ichikawa N."/>
            <person name="Sato H."/>
            <person name="Tonouchi N."/>
        </authorList>
    </citation>
    <scope>NUCLEOTIDE SEQUENCE</scope>
    <source>
        <strain evidence="2">NBRC 111898</strain>
    </source>
</reference>
<dbReference type="RefSeq" id="WP_285660602.1">
    <property type="nucleotide sequence ID" value="NZ_BSTX01000001.1"/>
</dbReference>
<sequence>MGIFWQVVYLCLYFFLLLVWARFGAEMVLAYARRWHPGRRASVILELVFSPTDPPLKVLRRVIPPLRLGTVSLDLAGMALLLIVFVLMQYVVRPLMVATAG</sequence>
<protein>
    <submittedName>
        <fullName evidence="2">YggT family protein</fullName>
    </submittedName>
</protein>
<evidence type="ECO:0000313" key="2">
    <source>
        <dbReference type="EMBL" id="GLZ75365.1"/>
    </source>
</evidence>
<feature type="transmembrane region" description="Helical" evidence="1">
    <location>
        <begin position="6"/>
        <end position="32"/>
    </location>
</feature>
<name>A0A9W6W873_9ACTN</name>
<gene>
    <name evidence="2" type="ORF">Afil01_01720</name>
</gene>
<dbReference type="GO" id="GO:0016020">
    <property type="term" value="C:membrane"/>
    <property type="evidence" value="ECO:0007669"/>
    <property type="project" value="InterPro"/>
</dbReference>
<feature type="transmembrane region" description="Helical" evidence="1">
    <location>
        <begin position="66"/>
        <end position="92"/>
    </location>
</feature>
<dbReference type="Proteomes" id="UP001165079">
    <property type="component" value="Unassembled WGS sequence"/>
</dbReference>
<dbReference type="Pfam" id="PF02325">
    <property type="entry name" value="CCB3_YggT"/>
    <property type="match status" value="1"/>
</dbReference>
<dbReference type="EMBL" id="BSTX01000001">
    <property type="protein sequence ID" value="GLZ75365.1"/>
    <property type="molecule type" value="Genomic_DNA"/>
</dbReference>
<keyword evidence="3" id="KW-1185">Reference proteome</keyword>
<dbReference type="InterPro" id="IPR003425">
    <property type="entry name" value="CCB3/YggT"/>
</dbReference>